<dbReference type="STRING" id="305507.SAMN04489724_0718"/>
<organism evidence="1 2">
    <name type="scientific">Algoriphagus locisalis</name>
    <dbReference type="NCBI Taxonomy" id="305507"/>
    <lineage>
        <taxon>Bacteria</taxon>
        <taxon>Pseudomonadati</taxon>
        <taxon>Bacteroidota</taxon>
        <taxon>Cytophagia</taxon>
        <taxon>Cytophagales</taxon>
        <taxon>Cyclobacteriaceae</taxon>
        <taxon>Algoriphagus</taxon>
    </lineage>
</organism>
<name>A0A1I6XX19_9BACT</name>
<evidence type="ECO:0000313" key="1">
    <source>
        <dbReference type="EMBL" id="SFT42948.1"/>
    </source>
</evidence>
<dbReference type="Proteomes" id="UP000199673">
    <property type="component" value="Unassembled WGS sequence"/>
</dbReference>
<dbReference type="EMBL" id="FPBF01000001">
    <property type="protein sequence ID" value="SFT42948.1"/>
    <property type="molecule type" value="Genomic_DNA"/>
</dbReference>
<reference evidence="2" key="1">
    <citation type="submission" date="2016-10" db="EMBL/GenBank/DDBJ databases">
        <authorList>
            <person name="Varghese N."/>
            <person name="Submissions S."/>
        </authorList>
    </citation>
    <scope>NUCLEOTIDE SEQUENCE [LARGE SCALE GENOMIC DNA]</scope>
    <source>
        <strain evidence="2">DSM 23445</strain>
    </source>
</reference>
<keyword evidence="2" id="KW-1185">Reference proteome</keyword>
<evidence type="ECO:0000313" key="2">
    <source>
        <dbReference type="Proteomes" id="UP000199673"/>
    </source>
</evidence>
<dbReference type="InterPro" id="IPR026444">
    <property type="entry name" value="Secre_tail"/>
</dbReference>
<proteinExistence type="predicted"/>
<dbReference type="AlphaFoldDB" id="A0A1I6XX19"/>
<accession>A0A1I6XX19</accession>
<gene>
    <name evidence="1" type="ORF">SAMN04489724_0718</name>
</gene>
<protein>
    <submittedName>
        <fullName evidence="1">Por secretion system C-terminal sorting domain-containing protein</fullName>
    </submittedName>
</protein>
<dbReference type="NCBIfam" id="TIGR04183">
    <property type="entry name" value="Por_Secre_tail"/>
    <property type="match status" value="1"/>
</dbReference>
<dbReference type="OrthoDB" id="9761875at2"/>
<sequence length="58" mass="6598">MARANYRIVDMAGRVLQQGLTPAQQEILELDVTDIQAGIYIFEAFDTKRVLVGRFIKN</sequence>
<dbReference type="RefSeq" id="WP_091691322.1">
    <property type="nucleotide sequence ID" value="NZ_FPBF01000001.1"/>
</dbReference>